<organism evidence="1 2">
    <name type="scientific">Glacieibacterium frigidum</name>
    <dbReference type="NCBI Taxonomy" id="2593303"/>
    <lineage>
        <taxon>Bacteria</taxon>
        <taxon>Pseudomonadati</taxon>
        <taxon>Pseudomonadota</taxon>
        <taxon>Alphaproteobacteria</taxon>
        <taxon>Sphingomonadales</taxon>
        <taxon>Sphingosinicellaceae</taxon>
        <taxon>Glacieibacterium</taxon>
    </lineage>
</organism>
<dbReference type="AlphaFoldDB" id="A0A552U8F7"/>
<sequence>MAIEAKPTRMSPIVQAEASLLSNETMTVLVALLNRREEIVRDISGTLRLIDETAGDSDVEADLLDRAATLIADLRLLHSTLRLGGFWASEWAK</sequence>
<dbReference type="Proteomes" id="UP000317894">
    <property type="component" value="Unassembled WGS sequence"/>
</dbReference>
<protein>
    <submittedName>
        <fullName evidence="1">Uncharacterized protein</fullName>
    </submittedName>
</protein>
<reference evidence="1 2" key="1">
    <citation type="submission" date="2019-07" db="EMBL/GenBank/DDBJ databases">
        <title>Novel species isolated from glacier.</title>
        <authorList>
            <person name="Liu Q."/>
            <person name="Xin Y.-H."/>
        </authorList>
    </citation>
    <scope>NUCLEOTIDE SEQUENCE [LARGE SCALE GENOMIC DNA]</scope>
    <source>
        <strain evidence="1 2">LB1R16</strain>
    </source>
</reference>
<evidence type="ECO:0000313" key="2">
    <source>
        <dbReference type="Proteomes" id="UP000317894"/>
    </source>
</evidence>
<evidence type="ECO:0000313" key="1">
    <source>
        <dbReference type="EMBL" id="TRW14507.1"/>
    </source>
</evidence>
<keyword evidence="2" id="KW-1185">Reference proteome</keyword>
<name>A0A552U8F7_9SPHN</name>
<accession>A0A552U8F7</accession>
<dbReference type="RefSeq" id="WP_144237712.1">
    <property type="nucleotide sequence ID" value="NZ_VJWA01000002.1"/>
</dbReference>
<dbReference type="EMBL" id="VJWA01000002">
    <property type="protein sequence ID" value="TRW14507.1"/>
    <property type="molecule type" value="Genomic_DNA"/>
</dbReference>
<gene>
    <name evidence="1" type="ORF">FMM06_12440</name>
</gene>
<proteinExistence type="predicted"/>
<comment type="caution">
    <text evidence="1">The sequence shown here is derived from an EMBL/GenBank/DDBJ whole genome shotgun (WGS) entry which is preliminary data.</text>
</comment>